<reference evidence="2 3" key="1">
    <citation type="journal article" date="2023" name="PLoS ONE">
        <title>Cytospora paraplurivora sp. nov. isolated from orchards with fruit tree decline syndrome in Ontario, Canada.</title>
        <authorList>
            <person name="Ilyukhin E."/>
            <person name="Nguyen H.D.T."/>
            <person name="Castle A.J."/>
            <person name="Ellouze W."/>
        </authorList>
    </citation>
    <scope>NUCLEOTIDE SEQUENCE [LARGE SCALE GENOMIC DNA]</scope>
    <source>
        <strain evidence="2 3">FDS-564</strain>
    </source>
</reference>
<protein>
    <submittedName>
        <fullName evidence="2">Protein dcg1</fullName>
    </submittedName>
</protein>
<evidence type="ECO:0000313" key="2">
    <source>
        <dbReference type="EMBL" id="KAK7744659.1"/>
    </source>
</evidence>
<dbReference type="Pfam" id="PF01177">
    <property type="entry name" value="Asp_Glu_race"/>
    <property type="match status" value="1"/>
</dbReference>
<dbReference type="InterPro" id="IPR015942">
    <property type="entry name" value="Asp/Glu/hydantoin_racemase"/>
</dbReference>
<accession>A0AAN9UI84</accession>
<evidence type="ECO:0000256" key="1">
    <source>
        <dbReference type="ARBA" id="ARBA00038414"/>
    </source>
</evidence>
<dbReference type="EMBL" id="JAJSPL020000010">
    <property type="protein sequence ID" value="KAK7744659.1"/>
    <property type="molecule type" value="Genomic_DNA"/>
</dbReference>
<dbReference type="PANTHER" id="PTHR28047:SF5">
    <property type="entry name" value="PROTEIN DCG1"/>
    <property type="match status" value="1"/>
</dbReference>
<sequence>MTTRPLRRDIRLLVINPNSSQEMTDGMERAIRTLDLSPNVHITMYTAPPESPPSINDGEDIEASNEVVTNNLRQTWILDDYDGALVACYSVHWLVDSITTLAGQRFLVTGIFEASILTALPLLQRQYGGTTGWGIVTTGKFWEDHLTAGVKRYLGQSSGDQNSLFLGVHSTGLDAADFHGDISPDIIRGRLKEATRRLLHEGPVQCVVLGCAGMSGLDEIVRSTIREEYPRQQAESVYIIDGVKAGIGILEQMVKNKRMFQDPELPAY</sequence>
<dbReference type="Gene3D" id="3.40.50.12500">
    <property type="match status" value="1"/>
</dbReference>
<comment type="similarity">
    <text evidence="1">Belongs to the HyuE racemase family.</text>
</comment>
<comment type="caution">
    <text evidence="2">The sequence shown here is derived from an EMBL/GenBank/DDBJ whole genome shotgun (WGS) entry which is preliminary data.</text>
</comment>
<name>A0AAN9UI84_9PEZI</name>
<dbReference type="Proteomes" id="UP001320245">
    <property type="component" value="Unassembled WGS sequence"/>
</dbReference>
<gene>
    <name evidence="2" type="primary">DCG1</name>
    <name evidence="2" type="ORF">SLS53_003547</name>
</gene>
<dbReference type="GO" id="GO:0047661">
    <property type="term" value="F:amino-acid racemase activity"/>
    <property type="evidence" value="ECO:0007669"/>
    <property type="project" value="InterPro"/>
</dbReference>
<dbReference type="InterPro" id="IPR053714">
    <property type="entry name" value="Iso_Racemase_Enz_sf"/>
</dbReference>
<organism evidence="2 3">
    <name type="scientific">Cytospora paraplurivora</name>
    <dbReference type="NCBI Taxonomy" id="2898453"/>
    <lineage>
        <taxon>Eukaryota</taxon>
        <taxon>Fungi</taxon>
        <taxon>Dikarya</taxon>
        <taxon>Ascomycota</taxon>
        <taxon>Pezizomycotina</taxon>
        <taxon>Sordariomycetes</taxon>
        <taxon>Sordariomycetidae</taxon>
        <taxon>Diaporthales</taxon>
        <taxon>Cytosporaceae</taxon>
        <taxon>Cytospora</taxon>
    </lineage>
</organism>
<dbReference type="AlphaFoldDB" id="A0AAN9UI84"/>
<proteinExistence type="inferred from homology"/>
<keyword evidence="3" id="KW-1185">Reference proteome</keyword>
<dbReference type="PANTHER" id="PTHR28047">
    <property type="entry name" value="PROTEIN DCG1"/>
    <property type="match status" value="1"/>
</dbReference>
<dbReference type="InterPro" id="IPR052186">
    <property type="entry name" value="Hydantoin_racemase-like"/>
</dbReference>
<evidence type="ECO:0000313" key="3">
    <source>
        <dbReference type="Proteomes" id="UP001320245"/>
    </source>
</evidence>